<organism evidence="2 3">
    <name type="scientific">Hirsutella rhossiliensis</name>
    <dbReference type="NCBI Taxonomy" id="111463"/>
    <lineage>
        <taxon>Eukaryota</taxon>
        <taxon>Fungi</taxon>
        <taxon>Dikarya</taxon>
        <taxon>Ascomycota</taxon>
        <taxon>Pezizomycotina</taxon>
        <taxon>Sordariomycetes</taxon>
        <taxon>Hypocreomycetidae</taxon>
        <taxon>Hypocreales</taxon>
        <taxon>Ophiocordycipitaceae</taxon>
        <taxon>Hirsutella</taxon>
    </lineage>
</organism>
<dbReference type="EMBL" id="JAIZPD010000007">
    <property type="protein sequence ID" value="KAH0962085.1"/>
    <property type="molecule type" value="Genomic_DNA"/>
</dbReference>
<evidence type="ECO:0000313" key="3">
    <source>
        <dbReference type="Proteomes" id="UP000824596"/>
    </source>
</evidence>
<evidence type="ECO:0000313" key="2">
    <source>
        <dbReference type="EMBL" id="KAH0962085.1"/>
    </source>
</evidence>
<feature type="compositionally biased region" description="Low complexity" evidence="1">
    <location>
        <begin position="178"/>
        <end position="189"/>
    </location>
</feature>
<dbReference type="AlphaFoldDB" id="A0A9P8MVN2"/>
<comment type="caution">
    <text evidence="2">The sequence shown here is derived from an EMBL/GenBank/DDBJ whole genome shotgun (WGS) entry which is preliminary data.</text>
</comment>
<feature type="compositionally biased region" description="Basic and acidic residues" evidence="1">
    <location>
        <begin position="36"/>
        <end position="46"/>
    </location>
</feature>
<feature type="compositionally biased region" description="Low complexity" evidence="1">
    <location>
        <begin position="89"/>
        <end position="112"/>
    </location>
</feature>
<dbReference type="RefSeq" id="XP_044719598.1">
    <property type="nucleotide sequence ID" value="XM_044865636.1"/>
</dbReference>
<dbReference type="Proteomes" id="UP000824596">
    <property type="component" value="Unassembled WGS sequence"/>
</dbReference>
<name>A0A9P8MVN2_9HYPO</name>
<feature type="region of interest" description="Disordered" evidence="1">
    <location>
        <begin position="1"/>
        <end position="216"/>
    </location>
</feature>
<feature type="region of interest" description="Disordered" evidence="1">
    <location>
        <begin position="233"/>
        <end position="256"/>
    </location>
</feature>
<keyword evidence="3" id="KW-1185">Reference proteome</keyword>
<reference evidence="2" key="1">
    <citation type="submission" date="2021-09" db="EMBL/GenBank/DDBJ databases">
        <title>A high-quality genome of the endoparasitic fungus Hirsutella rhossiliensis with a comparison of Hirsutella genomes reveals transposable elements contributing to genome size variation.</title>
        <authorList>
            <person name="Lin R."/>
            <person name="Jiao Y."/>
            <person name="Sun X."/>
            <person name="Ling J."/>
            <person name="Xie B."/>
            <person name="Cheng X."/>
        </authorList>
    </citation>
    <scope>NUCLEOTIDE SEQUENCE</scope>
    <source>
        <strain evidence="2">HR02</strain>
    </source>
</reference>
<feature type="compositionally biased region" description="Low complexity" evidence="1">
    <location>
        <begin position="49"/>
        <end position="61"/>
    </location>
</feature>
<dbReference type="GeneID" id="68356294"/>
<proteinExistence type="predicted"/>
<accession>A0A9P8MVN2</accession>
<protein>
    <submittedName>
        <fullName evidence="2">Uncharacterized protein</fullName>
    </submittedName>
</protein>
<sequence length="355" mass="37617">MEDQRRPSRATGYPASADTECGGAVAAAGPAQRRLGLREKPARTERNPASAVGRGRRAFAAADEKFGRSTGHSAPADMEAAGPSLPSNGIGLAAASAGSQGLRRIPGPSRHGGPPGLGRRRRSSVARGTFGLSRHGGRRSFTAVEQDRFGFSLGRKAGLRRMPGPRGEPPARRPEPSSPGRPVGPRLLPQLPPQPGRLFQHWPEAGGLPSATADMQGRRSFTAVERDRLGFSLGRKPAPAASHPVPAGQQGRGFCHNSRRSRAACFSLGRKPGGSAGYPVPTDMEGRRVFAAGDEKFGRSAEHSATADMEGRRPFTAVERDRFRFSLGRKPDVSAGYPAPADMEGRRAFAAVERD</sequence>
<gene>
    <name evidence="2" type="ORF">HRG_07165</name>
</gene>
<evidence type="ECO:0000256" key="1">
    <source>
        <dbReference type="SAM" id="MobiDB-lite"/>
    </source>
</evidence>